<keyword evidence="8" id="KW-1185">Reference proteome</keyword>
<proteinExistence type="predicted"/>
<dbReference type="InterPro" id="IPR018097">
    <property type="entry name" value="EGF_Ca-bd_CS"/>
</dbReference>
<keyword evidence="3" id="KW-0677">Repeat</keyword>
<dbReference type="KEGG" id="dci:113469899"/>
<name>A0A3Q0J5K7_DIACI</name>
<evidence type="ECO:0000256" key="3">
    <source>
        <dbReference type="ARBA" id="ARBA00022737"/>
    </source>
</evidence>
<dbReference type="PANTHER" id="PTHR24034:SF209">
    <property type="entry name" value="EGF-LIKE DOMAIN-CONTAINING PROTEIN"/>
    <property type="match status" value="1"/>
</dbReference>
<dbReference type="SMART" id="SM00181">
    <property type="entry name" value="EGF"/>
    <property type="match status" value="2"/>
</dbReference>
<keyword evidence="1 6" id="KW-0245">EGF-like domain</keyword>
<dbReference type="CDD" id="cd00054">
    <property type="entry name" value="EGF_CA"/>
    <property type="match status" value="2"/>
</dbReference>
<sequence length="162" mass="18271">MHVRWEFNVTLLFYETDYLHSVASDISDILTIIHEFSRIFSKHLKLFVIEDAKSFCDFFFIFPCLLFLLLDINECQSNPCGVNATCIDTQGSYSCVCKEHYTGDPYQACSDIDECKALDKPCGLRAICENTVPGFNCLCPKGYSGKPDAKVACEQVSWICSS</sequence>
<evidence type="ECO:0000256" key="1">
    <source>
        <dbReference type="ARBA" id="ARBA00022536"/>
    </source>
</evidence>
<organism evidence="8 9">
    <name type="scientific">Diaphorina citri</name>
    <name type="common">Asian citrus psyllid</name>
    <dbReference type="NCBI Taxonomy" id="121845"/>
    <lineage>
        <taxon>Eukaryota</taxon>
        <taxon>Metazoa</taxon>
        <taxon>Ecdysozoa</taxon>
        <taxon>Arthropoda</taxon>
        <taxon>Hexapoda</taxon>
        <taxon>Insecta</taxon>
        <taxon>Pterygota</taxon>
        <taxon>Neoptera</taxon>
        <taxon>Paraneoptera</taxon>
        <taxon>Hemiptera</taxon>
        <taxon>Sternorrhyncha</taxon>
        <taxon>Psylloidea</taxon>
        <taxon>Psyllidae</taxon>
        <taxon>Diaphorininae</taxon>
        <taxon>Diaphorina</taxon>
    </lineage>
</organism>
<evidence type="ECO:0000256" key="4">
    <source>
        <dbReference type="ARBA" id="ARBA00023157"/>
    </source>
</evidence>
<dbReference type="STRING" id="121845.A0A3Q0J5K7"/>
<dbReference type="InterPro" id="IPR050751">
    <property type="entry name" value="ECM_structural_protein"/>
</dbReference>
<dbReference type="Pfam" id="PF00008">
    <property type="entry name" value="EGF"/>
    <property type="match status" value="1"/>
</dbReference>
<gene>
    <name evidence="9" type="primary">LOC113469899</name>
</gene>
<dbReference type="FunFam" id="2.10.25.10:FF:000686">
    <property type="entry name" value="Dumpy, isoform Z"/>
    <property type="match status" value="1"/>
</dbReference>
<dbReference type="InterPro" id="IPR000742">
    <property type="entry name" value="EGF"/>
</dbReference>
<dbReference type="InterPro" id="IPR001881">
    <property type="entry name" value="EGF-like_Ca-bd_dom"/>
</dbReference>
<dbReference type="InterPro" id="IPR000152">
    <property type="entry name" value="EGF-type_Asp/Asn_hydroxyl_site"/>
</dbReference>
<dbReference type="AlphaFoldDB" id="A0A3Q0J5K7"/>
<dbReference type="SUPFAM" id="SSF57196">
    <property type="entry name" value="EGF/Laminin"/>
    <property type="match status" value="2"/>
</dbReference>
<protein>
    <submittedName>
        <fullName evidence="9">Complement component C1q receptor-like</fullName>
    </submittedName>
</protein>
<dbReference type="RefSeq" id="XP_026683711.1">
    <property type="nucleotide sequence ID" value="XM_026827910.1"/>
</dbReference>
<dbReference type="InterPro" id="IPR049883">
    <property type="entry name" value="NOTCH1_EGF-like"/>
</dbReference>
<dbReference type="Pfam" id="PF07645">
    <property type="entry name" value="EGF_CA"/>
    <property type="match status" value="1"/>
</dbReference>
<feature type="domain" description="EGF-like" evidence="7">
    <location>
        <begin position="71"/>
        <end position="110"/>
    </location>
</feature>
<dbReference type="PROSITE" id="PS01187">
    <property type="entry name" value="EGF_CA"/>
    <property type="match status" value="1"/>
</dbReference>
<reference evidence="9" key="1">
    <citation type="submission" date="2025-08" db="UniProtKB">
        <authorList>
            <consortium name="RefSeq"/>
        </authorList>
    </citation>
    <scope>IDENTIFICATION</scope>
</reference>
<dbReference type="PANTHER" id="PTHR24034">
    <property type="entry name" value="EGF-LIKE DOMAIN-CONTAINING PROTEIN"/>
    <property type="match status" value="1"/>
</dbReference>
<dbReference type="Gene3D" id="2.10.25.10">
    <property type="entry name" value="Laminin"/>
    <property type="match status" value="2"/>
</dbReference>
<dbReference type="PROSITE" id="PS00010">
    <property type="entry name" value="ASX_HYDROXYL"/>
    <property type="match status" value="2"/>
</dbReference>
<dbReference type="PROSITE" id="PS50026">
    <property type="entry name" value="EGF_3"/>
    <property type="match status" value="2"/>
</dbReference>
<accession>A0A3Q0J5K7</accession>
<dbReference type="FunFam" id="2.10.25.10:FF:000122">
    <property type="entry name" value="Protein crumbs homolog 2"/>
    <property type="match status" value="1"/>
</dbReference>
<evidence type="ECO:0000259" key="7">
    <source>
        <dbReference type="PROSITE" id="PS50026"/>
    </source>
</evidence>
<dbReference type="GeneID" id="113469899"/>
<keyword evidence="4" id="KW-1015">Disulfide bond</keyword>
<dbReference type="Proteomes" id="UP000079169">
    <property type="component" value="Unplaced"/>
</dbReference>
<evidence type="ECO:0000256" key="5">
    <source>
        <dbReference type="ARBA" id="ARBA00023180"/>
    </source>
</evidence>
<evidence type="ECO:0000313" key="9">
    <source>
        <dbReference type="RefSeq" id="XP_026683711.1"/>
    </source>
</evidence>
<feature type="domain" description="EGF-like" evidence="7">
    <location>
        <begin position="111"/>
        <end position="154"/>
    </location>
</feature>
<dbReference type="GO" id="GO:0005509">
    <property type="term" value="F:calcium ion binding"/>
    <property type="evidence" value="ECO:0007669"/>
    <property type="project" value="InterPro"/>
</dbReference>
<comment type="caution">
    <text evidence="6">Lacks conserved residue(s) required for the propagation of feature annotation.</text>
</comment>
<keyword evidence="2" id="KW-0732">Signal</keyword>
<dbReference type="PaxDb" id="121845-A0A3Q0J5K7"/>
<dbReference type="SMART" id="SM00179">
    <property type="entry name" value="EGF_CA"/>
    <property type="match status" value="2"/>
</dbReference>
<evidence type="ECO:0000256" key="2">
    <source>
        <dbReference type="ARBA" id="ARBA00022729"/>
    </source>
</evidence>
<evidence type="ECO:0000313" key="8">
    <source>
        <dbReference type="Proteomes" id="UP000079169"/>
    </source>
</evidence>
<keyword evidence="5" id="KW-0325">Glycoprotein</keyword>
<evidence type="ECO:0000256" key="6">
    <source>
        <dbReference type="PROSITE-ProRule" id="PRU00076"/>
    </source>
</evidence>